<keyword evidence="1" id="KW-0472">Membrane</keyword>
<evidence type="ECO:0000313" key="3">
    <source>
        <dbReference type="Proteomes" id="UP000228614"/>
    </source>
</evidence>
<evidence type="ECO:0008006" key="4">
    <source>
        <dbReference type="Google" id="ProtNLM"/>
    </source>
</evidence>
<evidence type="ECO:0000256" key="1">
    <source>
        <dbReference type="SAM" id="Phobius"/>
    </source>
</evidence>
<keyword evidence="1" id="KW-0812">Transmembrane</keyword>
<sequence>MNILITYLIFFFVGIFQDLLITYYYQVIAKEYAWRATIASSIVTLVNLIVLYRILTGLEEQALGIILIYALGNGIGTFIIIKKKSILNLLSRNK</sequence>
<organism evidence="2 3">
    <name type="scientific">Candidatus Falkowbacteria bacterium CG10_big_fil_rev_8_21_14_0_10_37_6</name>
    <dbReference type="NCBI Taxonomy" id="1974563"/>
    <lineage>
        <taxon>Bacteria</taxon>
        <taxon>Candidatus Falkowiibacteriota</taxon>
    </lineage>
</organism>
<reference evidence="3" key="1">
    <citation type="submission" date="2017-09" db="EMBL/GenBank/DDBJ databases">
        <title>Depth-based differentiation of microbial function through sediment-hosted aquifers and enrichment of novel symbionts in the deep terrestrial subsurface.</title>
        <authorList>
            <person name="Probst A.J."/>
            <person name="Ladd B."/>
            <person name="Jarett J.K."/>
            <person name="Geller-Mcgrath D.E."/>
            <person name="Sieber C.M.K."/>
            <person name="Emerson J.B."/>
            <person name="Anantharaman K."/>
            <person name="Thomas B.C."/>
            <person name="Malmstrom R."/>
            <person name="Stieglmeier M."/>
            <person name="Klingl A."/>
            <person name="Woyke T."/>
            <person name="Ryan C.M."/>
            <person name="Banfield J.F."/>
        </authorList>
    </citation>
    <scope>NUCLEOTIDE SEQUENCE [LARGE SCALE GENOMIC DNA]</scope>
</reference>
<evidence type="ECO:0000313" key="2">
    <source>
        <dbReference type="EMBL" id="PIR95038.1"/>
    </source>
</evidence>
<protein>
    <recommendedName>
        <fullName evidence="4">Polysaccharide biosynthesis protein C-terminal domain-containing protein</fullName>
    </recommendedName>
</protein>
<dbReference type="Proteomes" id="UP000228614">
    <property type="component" value="Unassembled WGS sequence"/>
</dbReference>
<feature type="transmembrane region" description="Helical" evidence="1">
    <location>
        <begin position="6"/>
        <end position="25"/>
    </location>
</feature>
<accession>A0A2H0V7K0</accession>
<dbReference type="AlphaFoldDB" id="A0A2H0V7K0"/>
<feature type="transmembrane region" description="Helical" evidence="1">
    <location>
        <begin position="32"/>
        <end position="55"/>
    </location>
</feature>
<keyword evidence="1" id="KW-1133">Transmembrane helix</keyword>
<name>A0A2H0V7K0_9BACT</name>
<comment type="caution">
    <text evidence="2">The sequence shown here is derived from an EMBL/GenBank/DDBJ whole genome shotgun (WGS) entry which is preliminary data.</text>
</comment>
<proteinExistence type="predicted"/>
<gene>
    <name evidence="2" type="ORF">COT95_00880</name>
</gene>
<feature type="transmembrane region" description="Helical" evidence="1">
    <location>
        <begin position="61"/>
        <end position="81"/>
    </location>
</feature>
<dbReference type="EMBL" id="PFAN01000052">
    <property type="protein sequence ID" value="PIR95038.1"/>
    <property type="molecule type" value="Genomic_DNA"/>
</dbReference>